<protein>
    <submittedName>
        <fullName evidence="1">Uncharacterized protein</fullName>
    </submittedName>
</protein>
<dbReference type="AlphaFoldDB" id="A0A565C607"/>
<dbReference type="EMBL" id="CABITT030000006">
    <property type="protein sequence ID" value="VVB09045.1"/>
    <property type="molecule type" value="Genomic_DNA"/>
</dbReference>
<comment type="caution">
    <text evidence="1">The sequence shown here is derived from an EMBL/GenBank/DDBJ whole genome shotgun (WGS) entry which is preliminary data.</text>
</comment>
<proteinExistence type="predicted"/>
<evidence type="ECO:0000313" key="1">
    <source>
        <dbReference type="EMBL" id="VVB09045.1"/>
    </source>
</evidence>
<keyword evidence="2" id="KW-1185">Reference proteome</keyword>
<evidence type="ECO:0000313" key="2">
    <source>
        <dbReference type="Proteomes" id="UP000489600"/>
    </source>
</evidence>
<reference evidence="1" key="1">
    <citation type="submission" date="2019-07" db="EMBL/GenBank/DDBJ databases">
        <authorList>
            <person name="Dittberner H."/>
        </authorList>
    </citation>
    <scope>NUCLEOTIDE SEQUENCE [LARGE SCALE GENOMIC DNA]</scope>
</reference>
<accession>A0A565C607</accession>
<dbReference type="Proteomes" id="UP000489600">
    <property type="component" value="Unassembled WGS sequence"/>
</dbReference>
<gene>
    <name evidence="1" type="ORF">ANE_LOCUS19489</name>
</gene>
<name>A0A565C607_9BRAS</name>
<sequence length="73" mass="8114">MAMILSFLSSSFVGDSGVRGCKRRTQKRAFTLSGLDDVENYGLVTEADNSLPIDIHNQVFQLVRKPSIQRVSI</sequence>
<organism evidence="1 2">
    <name type="scientific">Arabis nemorensis</name>
    <dbReference type="NCBI Taxonomy" id="586526"/>
    <lineage>
        <taxon>Eukaryota</taxon>
        <taxon>Viridiplantae</taxon>
        <taxon>Streptophyta</taxon>
        <taxon>Embryophyta</taxon>
        <taxon>Tracheophyta</taxon>
        <taxon>Spermatophyta</taxon>
        <taxon>Magnoliopsida</taxon>
        <taxon>eudicotyledons</taxon>
        <taxon>Gunneridae</taxon>
        <taxon>Pentapetalae</taxon>
        <taxon>rosids</taxon>
        <taxon>malvids</taxon>
        <taxon>Brassicales</taxon>
        <taxon>Brassicaceae</taxon>
        <taxon>Arabideae</taxon>
        <taxon>Arabis</taxon>
    </lineage>
</organism>